<dbReference type="SUPFAM" id="SSF143880">
    <property type="entry name" value="NE0471 N-terminal domain-like"/>
    <property type="match status" value="1"/>
</dbReference>
<dbReference type="InterPro" id="IPR018841">
    <property type="entry name" value="DUF2442"/>
</dbReference>
<protein>
    <recommendedName>
        <fullName evidence="3">DUF2442 domain-containing protein</fullName>
    </recommendedName>
</protein>
<dbReference type="Proteomes" id="UP000004162">
    <property type="component" value="Unassembled WGS sequence"/>
</dbReference>
<reference evidence="1 2" key="2">
    <citation type="submission" date="2006-07" db="EMBL/GenBank/DDBJ databases">
        <title>Sequencing of the draft genome and assembly of Chlorobium ferroxidans DSM 13031.</title>
        <authorList>
            <consortium name="US DOE Joint Genome Institute (JGI-PGF)"/>
            <person name="Copeland A."/>
            <person name="Lucas S."/>
            <person name="Lapidus A."/>
            <person name="Barry K."/>
            <person name="Glavina del Rio T."/>
            <person name="Dalin E."/>
            <person name="Tice H."/>
            <person name="Bruce D."/>
            <person name="Pitluck S."/>
            <person name="Richardson P."/>
        </authorList>
    </citation>
    <scope>NUCLEOTIDE SEQUENCE [LARGE SCALE GENOMIC DNA]</scope>
    <source>
        <strain evidence="1 2">DSM 13031</strain>
    </source>
</reference>
<reference evidence="1 2" key="1">
    <citation type="submission" date="2006-07" db="EMBL/GenBank/DDBJ databases">
        <title>Annotation of the draft genome assembly of Chlorobium ferroxidans DSM 13031.</title>
        <authorList>
            <consortium name="US DOE Joint Genome Institute (JGI-ORNL)"/>
            <person name="Larimer F."/>
            <person name="Land M."/>
            <person name="Hauser L."/>
        </authorList>
    </citation>
    <scope>NUCLEOTIDE SEQUENCE [LARGE SCALE GENOMIC DNA]</scope>
    <source>
        <strain evidence="1 2">DSM 13031</strain>
    </source>
</reference>
<accession>Q0YQB3</accession>
<dbReference type="Pfam" id="PF10387">
    <property type="entry name" value="DUF2442"/>
    <property type="match status" value="1"/>
</dbReference>
<evidence type="ECO:0008006" key="3">
    <source>
        <dbReference type="Google" id="ProtNLM"/>
    </source>
</evidence>
<dbReference type="OrthoDB" id="598100at2"/>
<dbReference type="AlphaFoldDB" id="Q0YQB3"/>
<evidence type="ECO:0000313" key="2">
    <source>
        <dbReference type="Proteomes" id="UP000004162"/>
    </source>
</evidence>
<proteinExistence type="predicted"/>
<comment type="caution">
    <text evidence="1">The sequence shown here is derived from an EMBL/GenBank/DDBJ whole genome shotgun (WGS) entry which is preliminary data.</text>
</comment>
<gene>
    <name evidence="1" type="ORF">CferDRAFT_1091</name>
</gene>
<dbReference type="Gene3D" id="3.30.2020.10">
    <property type="entry name" value="NE0471-like N-terminal domain"/>
    <property type="match status" value="1"/>
</dbReference>
<dbReference type="RefSeq" id="WP_006366886.1">
    <property type="nucleotide sequence ID" value="NZ_AASE01000018.1"/>
</dbReference>
<keyword evidence="2" id="KW-1185">Reference proteome</keyword>
<evidence type="ECO:0000313" key="1">
    <source>
        <dbReference type="EMBL" id="EAT58515.1"/>
    </source>
</evidence>
<dbReference type="EMBL" id="AASE01000018">
    <property type="protein sequence ID" value="EAT58515.1"/>
    <property type="molecule type" value="Genomic_DNA"/>
</dbReference>
<dbReference type="InterPro" id="IPR036782">
    <property type="entry name" value="NE0471-like_N"/>
</dbReference>
<sequence>MLEVTKAEYMGEYRIQITFNNGACGVVDLKDALWGTMFEKLKDFNTFRKFEVSDVVHTIRWENDADLAPEYLYEKMVEQSPV</sequence>
<name>Q0YQB3_9CHLB</name>
<organism evidence="1 2">
    <name type="scientific">Chlorobium ferrooxidans DSM 13031</name>
    <dbReference type="NCBI Taxonomy" id="377431"/>
    <lineage>
        <taxon>Bacteria</taxon>
        <taxon>Pseudomonadati</taxon>
        <taxon>Chlorobiota</taxon>
        <taxon>Chlorobiia</taxon>
        <taxon>Chlorobiales</taxon>
        <taxon>Chlorobiaceae</taxon>
        <taxon>Chlorobium/Pelodictyon group</taxon>
        <taxon>Chlorobium</taxon>
    </lineage>
</organism>